<keyword evidence="1" id="KW-0472">Membrane</keyword>
<proteinExistence type="predicted"/>
<dbReference type="EMBL" id="CABVQI010000013">
    <property type="protein sequence ID" value="VWD03170.1"/>
    <property type="molecule type" value="Genomic_DNA"/>
</dbReference>
<dbReference type="Proteomes" id="UP000494274">
    <property type="component" value="Unassembled WGS sequence"/>
</dbReference>
<dbReference type="AlphaFoldDB" id="A0A6P2X1S4"/>
<organism evidence="2 3">
    <name type="scientific">Burkholderia lata (strain ATCC 17760 / DSM 23089 / LMG 22485 / NCIMB 9086 / R18194 / 383)</name>
    <dbReference type="NCBI Taxonomy" id="482957"/>
    <lineage>
        <taxon>Bacteria</taxon>
        <taxon>Pseudomonadati</taxon>
        <taxon>Pseudomonadota</taxon>
        <taxon>Betaproteobacteria</taxon>
        <taxon>Burkholderiales</taxon>
        <taxon>Burkholderiaceae</taxon>
        <taxon>Burkholderia</taxon>
        <taxon>Burkholderia cepacia complex</taxon>
    </lineage>
</organism>
<evidence type="ECO:0000256" key="1">
    <source>
        <dbReference type="SAM" id="Phobius"/>
    </source>
</evidence>
<accession>A0A6P2X1S4</accession>
<name>A0A6P2X1S4_BURL3</name>
<keyword evidence="1" id="KW-0812">Transmembrane</keyword>
<evidence type="ECO:0000313" key="3">
    <source>
        <dbReference type="Proteomes" id="UP000494274"/>
    </source>
</evidence>
<sequence>MADSPRAPRKRTARRIAWPLAIVAVFALAAGWLLTPRDPRPPEVLAPPGTSHVTLALSELYMPFLTPEENADLRNRLPDHVDIVAHYTHTTTSYSLLSCSSGLGCIPDPQWVQHVDEEMRTVPARVTPRGGPDTQRTISFDLPHRLDGGYSIDSFLMTLSADALTRQPGYHALLARARQPDTGLSRGGEPNLEYGVRFDDQDAAREPRVVQDCLQTVLPGGVPSIGIPVAVTMTTGSPHVSLTGSARCPLSDAAANALRAVDVVPGVSVPAAPGRLPPGRIAAAQVGLDLDHQDGATLLSGPIVPTAAMPRWYQRNDEGPDAYLIEFGPYRQLEIRMRFDNAHPVNGILPIRTERWTFFDDALVGYTADIDYYLKTEKSLVVFNTHWDQYFRDGKTVFTQTTTRPCDDPAICGDDVAGNPEAQAASTDVRAAGRDALAEIRGWMAKPYDALQAEACSYLQFRSALKPVANR</sequence>
<protein>
    <submittedName>
        <fullName evidence="2">Uncharacterized protein</fullName>
    </submittedName>
</protein>
<evidence type="ECO:0000313" key="2">
    <source>
        <dbReference type="EMBL" id="VWD03170.1"/>
    </source>
</evidence>
<keyword evidence="1" id="KW-1133">Transmembrane helix</keyword>
<gene>
    <name evidence="2" type="ORF">BLA18112_04135</name>
</gene>
<reference evidence="2 3" key="1">
    <citation type="submission" date="2019-09" db="EMBL/GenBank/DDBJ databases">
        <authorList>
            <person name="Depoorter E."/>
        </authorList>
    </citation>
    <scope>NUCLEOTIDE SEQUENCE [LARGE SCALE GENOMIC DNA]</scope>
    <source>
        <strain evidence="2">R-18112</strain>
    </source>
</reference>
<feature type="transmembrane region" description="Helical" evidence="1">
    <location>
        <begin position="16"/>
        <end position="34"/>
    </location>
</feature>
<dbReference type="RefSeq" id="WP_175045136.1">
    <property type="nucleotide sequence ID" value="NZ_CABVQI010000013.1"/>
</dbReference>